<organism evidence="1 2">
    <name type="scientific">Dokdonia ponticola</name>
    <dbReference type="NCBI Taxonomy" id="2041041"/>
    <lineage>
        <taxon>Bacteria</taxon>
        <taxon>Pseudomonadati</taxon>
        <taxon>Bacteroidota</taxon>
        <taxon>Flavobacteriia</taxon>
        <taxon>Flavobacteriales</taxon>
        <taxon>Flavobacteriaceae</taxon>
        <taxon>Dokdonia</taxon>
    </lineage>
</organism>
<dbReference type="PANTHER" id="PTHR38474:SF1">
    <property type="entry name" value="SLR0299 PROTEIN"/>
    <property type="match status" value="1"/>
</dbReference>
<dbReference type="InterPro" id="IPR023213">
    <property type="entry name" value="CAT-like_dom_sf"/>
</dbReference>
<evidence type="ECO:0000313" key="2">
    <source>
        <dbReference type="Proteomes" id="UP001596043"/>
    </source>
</evidence>
<comment type="caution">
    <text evidence="1">The sequence shown here is derived from an EMBL/GenBank/DDBJ whole genome shotgun (WGS) entry which is preliminary data.</text>
</comment>
<reference evidence="2" key="1">
    <citation type="journal article" date="2019" name="Int. J. Syst. Evol. Microbiol.">
        <title>The Global Catalogue of Microorganisms (GCM) 10K type strain sequencing project: providing services to taxonomists for standard genome sequencing and annotation.</title>
        <authorList>
            <consortium name="The Broad Institute Genomics Platform"/>
            <consortium name="The Broad Institute Genome Sequencing Center for Infectious Disease"/>
            <person name="Wu L."/>
            <person name="Ma J."/>
        </authorList>
    </citation>
    <scope>NUCLEOTIDE SEQUENCE [LARGE SCALE GENOMIC DNA]</scope>
    <source>
        <strain evidence="2">YJ-61-S</strain>
    </source>
</reference>
<dbReference type="RefSeq" id="WP_379978046.1">
    <property type="nucleotide sequence ID" value="NZ_JBHSFV010000003.1"/>
</dbReference>
<evidence type="ECO:0000313" key="1">
    <source>
        <dbReference type="EMBL" id="MFC4633821.1"/>
    </source>
</evidence>
<accession>A0ABV9HUJ2</accession>
<proteinExistence type="predicted"/>
<protein>
    <submittedName>
        <fullName evidence="1">CatA-like O-acetyltransferase</fullName>
    </submittedName>
</protein>
<keyword evidence="2" id="KW-1185">Reference proteome</keyword>
<sequence length="57" mass="6911">MKKINLSTWKRKQHFEFFNQFEEPYFGLTVTVDVTIAMQKQKKKGFLFFNIIYINAC</sequence>
<dbReference type="Gene3D" id="3.30.559.10">
    <property type="entry name" value="Chloramphenicol acetyltransferase-like domain"/>
    <property type="match status" value="1"/>
</dbReference>
<dbReference type="PANTHER" id="PTHR38474">
    <property type="entry name" value="SLR0299 PROTEIN"/>
    <property type="match status" value="1"/>
</dbReference>
<dbReference type="EMBL" id="JBHSFV010000003">
    <property type="protein sequence ID" value="MFC4633821.1"/>
    <property type="molecule type" value="Genomic_DNA"/>
</dbReference>
<dbReference type="InterPro" id="IPR001707">
    <property type="entry name" value="Cmp_AcTrfase"/>
</dbReference>
<dbReference type="Pfam" id="PF00302">
    <property type="entry name" value="CAT"/>
    <property type="match status" value="1"/>
</dbReference>
<dbReference type="Proteomes" id="UP001596043">
    <property type="component" value="Unassembled WGS sequence"/>
</dbReference>
<gene>
    <name evidence="1" type="ORF">ACFO3O_07875</name>
</gene>
<dbReference type="SUPFAM" id="SSF52777">
    <property type="entry name" value="CoA-dependent acyltransferases"/>
    <property type="match status" value="1"/>
</dbReference>
<name>A0ABV9HUJ2_9FLAO</name>